<accession>A0A6I4UTP9</accession>
<reference evidence="2 3" key="1">
    <citation type="submission" date="2019-12" db="EMBL/GenBank/DDBJ databases">
        <title>Genomic-based taxomic classification of the family Erythrobacteraceae.</title>
        <authorList>
            <person name="Xu L."/>
        </authorList>
    </citation>
    <scope>NUCLEOTIDE SEQUENCE [LARGE SCALE GENOMIC DNA]</scope>
    <source>
        <strain evidence="2 3">MCCC 1K02066</strain>
    </source>
</reference>
<organism evidence="2 3">
    <name type="scientific">Croceibacterium soli</name>
    <dbReference type="NCBI Taxonomy" id="1739690"/>
    <lineage>
        <taxon>Bacteria</taxon>
        <taxon>Pseudomonadati</taxon>
        <taxon>Pseudomonadota</taxon>
        <taxon>Alphaproteobacteria</taxon>
        <taxon>Sphingomonadales</taxon>
        <taxon>Erythrobacteraceae</taxon>
        <taxon>Croceibacterium</taxon>
    </lineage>
</organism>
<dbReference type="EMBL" id="WTYK01000006">
    <property type="protein sequence ID" value="MXP42290.1"/>
    <property type="molecule type" value="Genomic_DNA"/>
</dbReference>
<dbReference type="RefSeq" id="WP_160747139.1">
    <property type="nucleotide sequence ID" value="NZ_WTYK01000006.1"/>
</dbReference>
<evidence type="ECO:0000313" key="3">
    <source>
        <dbReference type="Proteomes" id="UP000469159"/>
    </source>
</evidence>
<sequence>MIAPAQQEKATARFDVYRTDEMNVSSTRFCGGDWHWRLTDAAGRTLVDAGGYSTEEGCREAVTILQQRAGYATLRASA</sequence>
<dbReference type="SUPFAM" id="SSF160113">
    <property type="entry name" value="YegP-like"/>
    <property type="match status" value="1"/>
</dbReference>
<dbReference type="InterPro" id="IPR010879">
    <property type="entry name" value="DUF1508"/>
</dbReference>
<dbReference type="Proteomes" id="UP000469159">
    <property type="component" value="Unassembled WGS sequence"/>
</dbReference>
<name>A0A6I4UTP9_9SPHN</name>
<dbReference type="Pfam" id="PF07411">
    <property type="entry name" value="DUF1508"/>
    <property type="match status" value="1"/>
</dbReference>
<evidence type="ECO:0000313" key="2">
    <source>
        <dbReference type="EMBL" id="MXP42290.1"/>
    </source>
</evidence>
<dbReference type="AlphaFoldDB" id="A0A6I4UTP9"/>
<keyword evidence="3" id="KW-1185">Reference proteome</keyword>
<protein>
    <submittedName>
        <fullName evidence="2">DUF1508 domain-containing protein</fullName>
    </submittedName>
</protein>
<dbReference type="Gene3D" id="3.30.160.160">
    <property type="entry name" value="YegP-like"/>
    <property type="match status" value="1"/>
</dbReference>
<feature type="domain" description="DUF1508" evidence="1">
    <location>
        <begin position="32"/>
        <end position="73"/>
    </location>
</feature>
<dbReference type="OrthoDB" id="7576092at2"/>
<evidence type="ECO:0000259" key="1">
    <source>
        <dbReference type="Pfam" id="PF07411"/>
    </source>
</evidence>
<gene>
    <name evidence="2" type="ORF">GRI75_11630</name>
</gene>
<proteinExistence type="predicted"/>
<comment type="caution">
    <text evidence="2">The sequence shown here is derived from an EMBL/GenBank/DDBJ whole genome shotgun (WGS) entry which is preliminary data.</text>
</comment>
<dbReference type="InterPro" id="IPR036913">
    <property type="entry name" value="YegP-like_sf"/>
</dbReference>